<dbReference type="Pfam" id="PF00072">
    <property type="entry name" value="Response_reg"/>
    <property type="match status" value="1"/>
</dbReference>
<dbReference type="PRINTS" id="PR00038">
    <property type="entry name" value="HTHLUXR"/>
</dbReference>
<evidence type="ECO:0000256" key="5">
    <source>
        <dbReference type="ARBA" id="ARBA00023163"/>
    </source>
</evidence>
<dbReference type="CDD" id="cd06170">
    <property type="entry name" value="LuxR_C_like"/>
    <property type="match status" value="1"/>
</dbReference>
<dbReference type="SUPFAM" id="SSF46894">
    <property type="entry name" value="C-terminal effector domain of the bipartite response regulators"/>
    <property type="match status" value="1"/>
</dbReference>
<dbReference type="GO" id="GO:0006355">
    <property type="term" value="P:regulation of DNA-templated transcription"/>
    <property type="evidence" value="ECO:0007669"/>
    <property type="project" value="InterPro"/>
</dbReference>
<dbReference type="Pfam" id="PF00196">
    <property type="entry name" value="GerE"/>
    <property type="match status" value="1"/>
</dbReference>
<dbReference type="Gene3D" id="3.40.50.2300">
    <property type="match status" value="1"/>
</dbReference>
<dbReference type="PANTHER" id="PTHR43214:SF37">
    <property type="entry name" value="TRANSCRIPTIONAL REGULATORY PROTEIN YDFI"/>
    <property type="match status" value="1"/>
</dbReference>
<dbReference type="PROSITE" id="PS50110">
    <property type="entry name" value="RESPONSE_REGULATORY"/>
    <property type="match status" value="1"/>
</dbReference>
<name>A0A544TJ60_9BACI</name>
<dbReference type="GO" id="GO:0000160">
    <property type="term" value="P:phosphorelay signal transduction system"/>
    <property type="evidence" value="ECO:0007669"/>
    <property type="project" value="InterPro"/>
</dbReference>
<keyword evidence="10" id="KW-1185">Reference proteome</keyword>
<dbReference type="InterPro" id="IPR000792">
    <property type="entry name" value="Tscrpt_reg_LuxR_C"/>
</dbReference>
<keyword evidence="2 6" id="KW-0597">Phosphoprotein</keyword>
<organism evidence="9 10">
    <name type="scientific">Psychrobacillus vulpis</name>
    <dbReference type="NCBI Taxonomy" id="2325572"/>
    <lineage>
        <taxon>Bacteria</taxon>
        <taxon>Bacillati</taxon>
        <taxon>Bacillota</taxon>
        <taxon>Bacilli</taxon>
        <taxon>Bacillales</taxon>
        <taxon>Bacillaceae</taxon>
        <taxon>Psychrobacillus</taxon>
    </lineage>
</organism>
<dbReference type="InterPro" id="IPR011006">
    <property type="entry name" value="CheY-like_superfamily"/>
</dbReference>
<feature type="domain" description="Response regulatory" evidence="8">
    <location>
        <begin position="3"/>
        <end position="119"/>
    </location>
</feature>
<keyword evidence="3" id="KW-0805">Transcription regulation</keyword>
<dbReference type="GO" id="GO:0003677">
    <property type="term" value="F:DNA binding"/>
    <property type="evidence" value="ECO:0007669"/>
    <property type="project" value="UniProtKB-KW"/>
</dbReference>
<evidence type="ECO:0000313" key="9">
    <source>
        <dbReference type="EMBL" id="TQR17494.1"/>
    </source>
</evidence>
<evidence type="ECO:0000256" key="2">
    <source>
        <dbReference type="ARBA" id="ARBA00022553"/>
    </source>
</evidence>
<keyword evidence="5" id="KW-0804">Transcription</keyword>
<accession>A0A544TJ60</accession>
<evidence type="ECO:0000259" key="8">
    <source>
        <dbReference type="PROSITE" id="PS50110"/>
    </source>
</evidence>
<comment type="subcellular location">
    <subcellularLocation>
        <location evidence="1">Cytoplasm</location>
    </subcellularLocation>
</comment>
<protein>
    <submittedName>
        <fullName evidence="9">Response regulator transcription factor</fullName>
    </submittedName>
</protein>
<evidence type="ECO:0000313" key="10">
    <source>
        <dbReference type="Proteomes" id="UP000316626"/>
    </source>
</evidence>
<evidence type="ECO:0000256" key="4">
    <source>
        <dbReference type="ARBA" id="ARBA00023125"/>
    </source>
</evidence>
<evidence type="ECO:0000256" key="3">
    <source>
        <dbReference type="ARBA" id="ARBA00023015"/>
    </source>
</evidence>
<dbReference type="InterPro" id="IPR001789">
    <property type="entry name" value="Sig_transdc_resp-reg_receiver"/>
</dbReference>
<dbReference type="AlphaFoldDB" id="A0A544TJ60"/>
<comment type="caution">
    <text evidence="9">The sequence shown here is derived from an EMBL/GenBank/DDBJ whole genome shotgun (WGS) entry which is preliminary data.</text>
</comment>
<evidence type="ECO:0000256" key="6">
    <source>
        <dbReference type="PROSITE-ProRule" id="PRU00169"/>
    </source>
</evidence>
<dbReference type="EMBL" id="VDGI01000026">
    <property type="protein sequence ID" value="TQR17494.1"/>
    <property type="molecule type" value="Genomic_DNA"/>
</dbReference>
<dbReference type="InterPro" id="IPR058245">
    <property type="entry name" value="NreC/VraR/RcsB-like_REC"/>
</dbReference>
<reference evidence="9 10" key="1">
    <citation type="submission" date="2019-06" db="EMBL/GenBank/DDBJ databases">
        <title>Psychrobacillus vulpis sp. nov., a new species isolated from feces of a red fox that inhabits in The Tablas de Daimiel Natural Park, Albacete, Spain.</title>
        <authorList>
            <person name="Rodriguez M."/>
            <person name="Reina J.C."/>
            <person name="Bejar V."/>
            <person name="Llamas I."/>
        </authorList>
    </citation>
    <scope>NUCLEOTIDE SEQUENCE [LARGE SCALE GENOMIC DNA]</scope>
    <source>
        <strain evidence="9 10">Z8</strain>
    </source>
</reference>
<keyword evidence="4" id="KW-0238">DNA-binding</keyword>
<evidence type="ECO:0000256" key="1">
    <source>
        <dbReference type="ARBA" id="ARBA00004496"/>
    </source>
</evidence>
<dbReference type="RefSeq" id="WP_142643977.1">
    <property type="nucleotide sequence ID" value="NZ_VDGI01000026.1"/>
</dbReference>
<proteinExistence type="predicted"/>
<sequence length="213" mass="23742">MIRILLADDHEMVRIGVSAYLQAQPDMEVVAEATNGQEAVDLALEHKPDIILMDMVMPIMNGAEATNEIVKKWPEAKVMIVTSFIDDDKVYPALEAGAISYLLKTSKASHIAESIRKTLNGDAVLEPEVTNKMMKRMRQGTDHSLHEDLTDRELEVLLLMAEGKTNQDIADTLFIALKTAKTHVSNILSKLEVSDRTQAVIYAFEHQLVTSKK</sequence>
<dbReference type="CDD" id="cd17535">
    <property type="entry name" value="REC_NarL-like"/>
    <property type="match status" value="1"/>
</dbReference>
<dbReference type="InterPro" id="IPR016032">
    <property type="entry name" value="Sig_transdc_resp-reg_C-effctor"/>
</dbReference>
<dbReference type="InterPro" id="IPR039420">
    <property type="entry name" value="WalR-like"/>
</dbReference>
<dbReference type="SMART" id="SM00421">
    <property type="entry name" value="HTH_LUXR"/>
    <property type="match status" value="1"/>
</dbReference>
<evidence type="ECO:0000259" key="7">
    <source>
        <dbReference type="PROSITE" id="PS50043"/>
    </source>
</evidence>
<feature type="modified residue" description="4-aspartylphosphate" evidence="6">
    <location>
        <position position="54"/>
    </location>
</feature>
<dbReference type="GO" id="GO:0005737">
    <property type="term" value="C:cytoplasm"/>
    <property type="evidence" value="ECO:0007669"/>
    <property type="project" value="UniProtKB-SubCell"/>
</dbReference>
<dbReference type="PROSITE" id="PS50043">
    <property type="entry name" value="HTH_LUXR_2"/>
    <property type="match status" value="1"/>
</dbReference>
<feature type="domain" description="HTH luxR-type" evidence="7">
    <location>
        <begin position="142"/>
        <end position="207"/>
    </location>
</feature>
<dbReference type="PANTHER" id="PTHR43214">
    <property type="entry name" value="TWO-COMPONENT RESPONSE REGULATOR"/>
    <property type="match status" value="1"/>
</dbReference>
<dbReference type="SUPFAM" id="SSF52172">
    <property type="entry name" value="CheY-like"/>
    <property type="match status" value="1"/>
</dbReference>
<gene>
    <name evidence="9" type="ORF">FG384_17485</name>
</gene>
<dbReference type="OrthoDB" id="9780153at2"/>
<dbReference type="SMART" id="SM00448">
    <property type="entry name" value="REC"/>
    <property type="match status" value="1"/>
</dbReference>
<dbReference type="Proteomes" id="UP000316626">
    <property type="component" value="Unassembled WGS sequence"/>
</dbReference>